<dbReference type="GeneID" id="25914760"/>
<dbReference type="GO" id="GO:0003779">
    <property type="term" value="F:actin binding"/>
    <property type="evidence" value="ECO:0007669"/>
    <property type="project" value="InterPro"/>
</dbReference>
<dbReference type="RefSeq" id="XP_014147087.1">
    <property type="nucleotide sequence ID" value="XM_014291612.1"/>
</dbReference>
<dbReference type="Gene3D" id="2.160.20.70">
    <property type="match status" value="1"/>
</dbReference>
<evidence type="ECO:0000313" key="3">
    <source>
        <dbReference type="EMBL" id="KNC73185.1"/>
    </source>
</evidence>
<keyword evidence="4" id="KW-1185">Reference proteome</keyword>
<reference evidence="3 4" key="1">
    <citation type="submission" date="2011-02" db="EMBL/GenBank/DDBJ databases">
        <title>The Genome Sequence of Sphaeroforma arctica JP610.</title>
        <authorList>
            <consortium name="The Broad Institute Genome Sequencing Platform"/>
            <person name="Russ C."/>
            <person name="Cuomo C."/>
            <person name="Young S.K."/>
            <person name="Zeng Q."/>
            <person name="Gargeya S."/>
            <person name="Alvarado L."/>
            <person name="Berlin A."/>
            <person name="Chapman S.B."/>
            <person name="Chen Z."/>
            <person name="Freedman E."/>
            <person name="Gellesch M."/>
            <person name="Goldberg J."/>
            <person name="Griggs A."/>
            <person name="Gujja S."/>
            <person name="Heilman E."/>
            <person name="Heiman D."/>
            <person name="Howarth C."/>
            <person name="Mehta T."/>
            <person name="Neiman D."/>
            <person name="Pearson M."/>
            <person name="Roberts A."/>
            <person name="Saif S."/>
            <person name="Shea T."/>
            <person name="Shenoy N."/>
            <person name="Sisk P."/>
            <person name="Stolte C."/>
            <person name="Sykes S."/>
            <person name="White J."/>
            <person name="Yandava C."/>
            <person name="Burger G."/>
            <person name="Gray M.W."/>
            <person name="Holland P.W.H."/>
            <person name="King N."/>
            <person name="Lang F.B.F."/>
            <person name="Roger A.J."/>
            <person name="Ruiz-Trillo I."/>
            <person name="Haas B."/>
            <person name="Nusbaum C."/>
            <person name="Birren B."/>
        </authorList>
    </citation>
    <scope>NUCLEOTIDE SEQUENCE [LARGE SCALE GENOMIC DNA]</scope>
    <source>
        <strain evidence="3 4">JP610</strain>
    </source>
</reference>
<name>A0A0L0F8Y8_9EUKA</name>
<feature type="domain" description="Adenylate cyclase-associated CAP C-terminal" evidence="2">
    <location>
        <begin position="76"/>
        <end position="186"/>
    </location>
</feature>
<protein>
    <recommendedName>
        <fullName evidence="2">Adenylate cyclase-associated CAP C-terminal domain-containing protein</fullName>
    </recommendedName>
</protein>
<dbReference type="SUPFAM" id="SSF69340">
    <property type="entry name" value="C-terminal domain of adenylylcyclase associated protein"/>
    <property type="match status" value="1"/>
</dbReference>
<dbReference type="InterPro" id="IPR036223">
    <property type="entry name" value="CAP_C_sf"/>
</dbReference>
<accession>A0A0L0F8Y8</accession>
<dbReference type="PANTHER" id="PTHR33747">
    <property type="entry name" value="UPF0225 PROTEIN SCO1677"/>
    <property type="match status" value="1"/>
</dbReference>
<dbReference type="Proteomes" id="UP000054560">
    <property type="component" value="Unassembled WGS sequence"/>
</dbReference>
<gene>
    <name evidence="3" type="ORF">SARC_14256</name>
</gene>
<dbReference type="InterPro" id="IPR016098">
    <property type="entry name" value="CAP/MinC_C"/>
</dbReference>
<organism evidence="3 4">
    <name type="scientific">Sphaeroforma arctica JP610</name>
    <dbReference type="NCBI Taxonomy" id="667725"/>
    <lineage>
        <taxon>Eukaryota</taxon>
        <taxon>Ichthyosporea</taxon>
        <taxon>Ichthyophonida</taxon>
        <taxon>Sphaeroforma</taxon>
    </lineage>
</organism>
<evidence type="ECO:0000256" key="1">
    <source>
        <dbReference type="SAM" id="MobiDB-lite"/>
    </source>
</evidence>
<dbReference type="InterPro" id="IPR013912">
    <property type="entry name" value="Adenylate_cyclase-assoc_CAP_C"/>
</dbReference>
<dbReference type="GO" id="GO:0007010">
    <property type="term" value="P:cytoskeleton organization"/>
    <property type="evidence" value="ECO:0007669"/>
    <property type="project" value="InterPro"/>
</dbReference>
<dbReference type="Pfam" id="PF08603">
    <property type="entry name" value="CAP_C"/>
    <property type="match status" value="1"/>
</dbReference>
<dbReference type="PANTHER" id="PTHR33747:SF1">
    <property type="entry name" value="ADENYLATE CYCLASE-ASSOCIATED CAP C-TERMINAL DOMAIN-CONTAINING PROTEIN"/>
    <property type="match status" value="1"/>
</dbReference>
<evidence type="ECO:0000259" key="2">
    <source>
        <dbReference type="Pfam" id="PF08603"/>
    </source>
</evidence>
<evidence type="ECO:0000313" key="4">
    <source>
        <dbReference type="Proteomes" id="UP000054560"/>
    </source>
</evidence>
<dbReference type="AlphaFoldDB" id="A0A0L0F8Y8"/>
<dbReference type="EMBL" id="KQ245955">
    <property type="protein sequence ID" value="KNC73185.1"/>
    <property type="molecule type" value="Genomic_DNA"/>
</dbReference>
<feature type="region of interest" description="Disordered" evidence="1">
    <location>
        <begin position="1"/>
        <end position="21"/>
    </location>
</feature>
<sequence>MKSRSSTPTQINTKPESLCQGTSTVKQAKKDLLKPDESVVVDVDDSGEQMSASEISWVQSMIGAANPQNMKVFFGTSNQNITFNDGHIRITIVFQGCSDCEFTINSPSAKVFMQGCKNITVHMNDRIVTSTVEAYKCDNLSLYYHTRVETTQIDVCNDVKCAFDTVDGLGFIIWAGCQRLQVSIADKPELDTLTGFDIAKPHYEDIVFERTQFKLHYLWEALRTEKIIRLANGFPTTKREADAHNNRRDEICRKLIDQCFGGLTSLKKAGTTVVNA</sequence>
<proteinExistence type="predicted"/>
<dbReference type="OrthoDB" id="2522835at2759"/>